<evidence type="ECO:0000256" key="2">
    <source>
        <dbReference type="ARBA" id="ARBA00005265"/>
    </source>
</evidence>
<dbReference type="InterPro" id="IPR022776">
    <property type="entry name" value="TRM13/UPF0224_CHHC_Znf_dom"/>
</dbReference>
<dbReference type="GO" id="GO:0030488">
    <property type="term" value="P:tRNA methylation"/>
    <property type="evidence" value="ECO:0007669"/>
    <property type="project" value="InterPro"/>
</dbReference>
<comment type="catalytic activity">
    <reaction evidence="13 15">
        <text>cytidine(4) in tRNA(Gly)(GCC) + S-adenosyl-L-methionine = 2'-O-methylcytidine(4) in tRNA(Gly)(GCC) + S-adenosyl-L-homocysteine + H(+)</text>
        <dbReference type="Rhea" id="RHEA:43192"/>
        <dbReference type="Rhea" id="RHEA-COMP:10399"/>
        <dbReference type="Rhea" id="RHEA-COMP:10400"/>
        <dbReference type="ChEBI" id="CHEBI:15378"/>
        <dbReference type="ChEBI" id="CHEBI:57856"/>
        <dbReference type="ChEBI" id="CHEBI:59789"/>
        <dbReference type="ChEBI" id="CHEBI:74495"/>
        <dbReference type="ChEBI" id="CHEBI:82748"/>
        <dbReference type="EC" id="2.1.1.225"/>
    </reaction>
</comment>
<feature type="region of interest" description="Disordered" evidence="16">
    <location>
        <begin position="345"/>
        <end position="371"/>
    </location>
</feature>
<keyword evidence="11 15" id="KW-0862">Zinc</keyword>
<reference evidence="18 19" key="2">
    <citation type="submission" date="2017-10" db="EMBL/GenBank/DDBJ databases">
        <title>Extensive intraspecific genome diversity in a model arbuscular mycorrhizal fungus.</title>
        <authorList>
            <person name="Chen E.C.H."/>
            <person name="Morin E."/>
            <person name="Baudet D."/>
            <person name="Noel J."/>
            <person name="Ndikumana S."/>
            <person name="Charron P."/>
            <person name="St-Onge C."/>
            <person name="Giorgi J."/>
            <person name="Grigoriev I.V."/>
            <person name="Roux C."/>
            <person name="Martin F.M."/>
            <person name="Corradi N."/>
        </authorList>
    </citation>
    <scope>NUCLEOTIDE SEQUENCE [LARGE SCALE GENOMIC DNA]</scope>
    <source>
        <strain evidence="18 19">C2</strain>
    </source>
</reference>
<dbReference type="VEuPathDB" id="FungiDB:FUN_007584"/>
<reference evidence="18 19" key="1">
    <citation type="submission" date="2016-04" db="EMBL/GenBank/DDBJ databases">
        <title>Genome analyses suggest a sexual origin of heterokaryosis in a supposedly ancient asexual fungus.</title>
        <authorList>
            <person name="Ropars J."/>
            <person name="Sedzielewska K."/>
            <person name="Noel J."/>
            <person name="Charron P."/>
            <person name="Farinelli L."/>
            <person name="Marton T."/>
            <person name="Kruger M."/>
            <person name="Pelin A."/>
            <person name="Brachmann A."/>
            <person name="Corradi N."/>
        </authorList>
    </citation>
    <scope>NUCLEOTIDE SEQUENCE [LARGE SCALE GENOMIC DNA]</scope>
    <source>
        <strain evidence="18 19">C2</strain>
    </source>
</reference>
<comment type="catalytic activity">
    <reaction evidence="14 15">
        <text>adenosine(4) in tRNA(His) + S-adenosyl-L-methionine = 2'-O-methyladenosine(4) in tRNA(His) + S-adenosyl-L-homocysteine + H(+)</text>
        <dbReference type="Rhea" id="RHEA:43196"/>
        <dbReference type="Rhea" id="RHEA-COMP:10401"/>
        <dbReference type="Rhea" id="RHEA-COMP:10402"/>
        <dbReference type="ChEBI" id="CHEBI:15378"/>
        <dbReference type="ChEBI" id="CHEBI:57856"/>
        <dbReference type="ChEBI" id="CHEBI:59789"/>
        <dbReference type="ChEBI" id="CHEBI:74411"/>
        <dbReference type="ChEBI" id="CHEBI:74477"/>
        <dbReference type="EC" id="2.1.1.225"/>
    </reaction>
</comment>
<dbReference type="Proteomes" id="UP000233469">
    <property type="component" value="Unassembled WGS sequence"/>
</dbReference>
<dbReference type="InterPro" id="IPR039044">
    <property type="entry name" value="Trm13"/>
</dbReference>
<dbReference type="InterPro" id="IPR021721">
    <property type="entry name" value="Znf_CCCH-type_TRM13"/>
</dbReference>
<comment type="catalytic activity">
    <reaction evidence="12 15">
        <text>cytidine(4) in tRNA(Pro) + S-adenosyl-L-methionine = 2'-O-methylcytidine(4) in tRNA(Pro) + S-adenosyl-L-homocysteine + H(+)</text>
        <dbReference type="Rhea" id="RHEA:32767"/>
        <dbReference type="Rhea" id="RHEA-COMP:10397"/>
        <dbReference type="Rhea" id="RHEA-COMP:10398"/>
        <dbReference type="ChEBI" id="CHEBI:15378"/>
        <dbReference type="ChEBI" id="CHEBI:57856"/>
        <dbReference type="ChEBI" id="CHEBI:59789"/>
        <dbReference type="ChEBI" id="CHEBI:74495"/>
        <dbReference type="ChEBI" id="CHEBI:82748"/>
        <dbReference type="EC" id="2.1.1.225"/>
    </reaction>
</comment>
<keyword evidence="8 15" id="KW-0819">tRNA processing</keyword>
<gene>
    <name evidence="18" type="ORF">RhiirC2_768517</name>
</gene>
<evidence type="ECO:0000256" key="4">
    <source>
        <dbReference type="ARBA" id="ARBA00015883"/>
    </source>
</evidence>
<evidence type="ECO:0000256" key="16">
    <source>
        <dbReference type="SAM" id="MobiDB-lite"/>
    </source>
</evidence>
<evidence type="ECO:0000256" key="11">
    <source>
        <dbReference type="ARBA" id="ARBA00022833"/>
    </source>
</evidence>
<feature type="compositionally biased region" description="Acidic residues" evidence="16">
    <location>
        <begin position="348"/>
        <end position="370"/>
    </location>
</feature>
<dbReference type="PANTHER" id="PTHR12998">
    <property type="entry name" value="TRNA:M(4)X MODIFICATION ENZYME TRM13 HOMOLOG"/>
    <property type="match status" value="1"/>
</dbReference>
<accession>A0A2N1P1G0</accession>
<evidence type="ECO:0000259" key="17">
    <source>
        <dbReference type="PROSITE" id="PS51800"/>
    </source>
</evidence>
<comment type="function">
    <text evidence="1 15">tRNA methylase which 2'-O-methylates cytidine(4) in tRNA(Pro) and tRNA(Gly)(GCC), and adenosine(4) in tRNA(His).</text>
</comment>
<evidence type="ECO:0000256" key="9">
    <source>
        <dbReference type="ARBA" id="ARBA00022723"/>
    </source>
</evidence>
<evidence type="ECO:0000256" key="8">
    <source>
        <dbReference type="ARBA" id="ARBA00022694"/>
    </source>
</evidence>
<dbReference type="Pfam" id="PF11722">
    <property type="entry name" value="zf-TRM13_CCCH"/>
    <property type="match status" value="1"/>
</dbReference>
<sequence length="440" mass="50609">MPKGPKANRLKEEPPPLPPNNPRQCHFWVKRKRRYCHLPTKIDNDFCGEHAIYDTKWKGKERIACPYDPSHTVNTDEIKKHLEKCNSRPPPTPPYFSSNINCILPSPELEEKVTLSDLSKEIFDKLISNVNQWYQQLIPDIRTEVMDHMVLKEKKESTKNRKHAVQQASLIGHLEKLNLLRKNTCFIEYGSGKGELSYFIKMAIQDETASFILVDRKNTRCKFDSAIRGTSEKKLLVKRIGMDIKDLDLSKLDLLKGRNVVAYSKHLCGSATDTALKSLVDYAKSSIDGNPVIGIVIALCCHQLCRYHMYPYHKFLQDYGIAENDFKRICAMSSWAICGQRLTHETENSDNDDNDNEDDHTYNETDDDEENTKYELHYSGLEHSVREQLGYKCKRIIDIGRAKYLEANGYDVNLIYYVEPSTSLENLALIATPNKGYFSS</sequence>
<keyword evidence="9 15" id="KW-0479">Metal-binding</keyword>
<comment type="caution">
    <text evidence="18">The sequence shown here is derived from an EMBL/GenBank/DDBJ whole genome shotgun (WGS) entry which is preliminary data.</text>
</comment>
<evidence type="ECO:0000313" key="18">
    <source>
        <dbReference type="EMBL" id="PKK79979.1"/>
    </source>
</evidence>
<evidence type="ECO:0000256" key="5">
    <source>
        <dbReference type="ARBA" id="ARBA00022603"/>
    </source>
</evidence>
<keyword evidence="6 15" id="KW-0808">Transferase</keyword>
<dbReference type="VEuPathDB" id="FungiDB:RhiirFUN_009191"/>
<evidence type="ECO:0000256" key="6">
    <source>
        <dbReference type="ARBA" id="ARBA00022679"/>
    </source>
</evidence>
<dbReference type="PANTHER" id="PTHR12998:SF0">
    <property type="entry name" value="TRNA:M(4)X MODIFICATION ENZYME TRM13 HOMOLOG"/>
    <property type="match status" value="1"/>
</dbReference>
<feature type="region of interest" description="Disordered" evidence="16">
    <location>
        <begin position="1"/>
        <end position="22"/>
    </location>
</feature>
<feature type="domain" description="CHHC U11-48K-type" evidence="17">
    <location>
        <begin position="62"/>
        <end position="89"/>
    </location>
</feature>
<evidence type="ECO:0000256" key="12">
    <source>
        <dbReference type="ARBA" id="ARBA00048165"/>
    </source>
</evidence>
<dbReference type="EC" id="2.1.1.225" evidence="3 15"/>
<dbReference type="PROSITE" id="PS51800">
    <property type="entry name" value="ZF_CHHC_U11_48K"/>
    <property type="match status" value="1"/>
</dbReference>
<dbReference type="EMBL" id="LLXL01000026">
    <property type="protein sequence ID" value="PKK79979.1"/>
    <property type="molecule type" value="Genomic_DNA"/>
</dbReference>
<dbReference type="GO" id="GO:0008270">
    <property type="term" value="F:zinc ion binding"/>
    <property type="evidence" value="ECO:0007669"/>
    <property type="project" value="UniProtKB-KW"/>
</dbReference>
<dbReference type="VEuPathDB" id="FungiDB:RhiirA1_531671"/>
<dbReference type="Pfam" id="PF05206">
    <property type="entry name" value="TRM13"/>
    <property type="match status" value="1"/>
</dbReference>
<dbReference type="Pfam" id="PF05253">
    <property type="entry name" value="zf-U11-48K"/>
    <property type="match status" value="1"/>
</dbReference>
<evidence type="ECO:0000256" key="1">
    <source>
        <dbReference type="ARBA" id="ARBA00002267"/>
    </source>
</evidence>
<evidence type="ECO:0000256" key="10">
    <source>
        <dbReference type="ARBA" id="ARBA00022771"/>
    </source>
</evidence>
<protein>
    <recommendedName>
        <fullName evidence="4 15">tRNA:m(4)X modification enzyme TRM13</fullName>
        <ecNumber evidence="3 15">2.1.1.225</ecNumber>
    </recommendedName>
</protein>
<proteinExistence type="inferred from homology"/>
<keyword evidence="7 15" id="KW-0949">S-adenosyl-L-methionine</keyword>
<keyword evidence="5 15" id="KW-0489">Methyltransferase</keyword>
<evidence type="ECO:0000256" key="15">
    <source>
        <dbReference type="RuleBase" id="RU367103"/>
    </source>
</evidence>
<keyword evidence="10 15" id="KW-0863">Zinc-finger</keyword>
<evidence type="ECO:0000256" key="13">
    <source>
        <dbReference type="ARBA" id="ARBA00048635"/>
    </source>
</evidence>
<name>A0A2N1P1G0_9GLOM</name>
<organism evidence="18 19">
    <name type="scientific">Rhizophagus irregularis</name>
    <dbReference type="NCBI Taxonomy" id="588596"/>
    <lineage>
        <taxon>Eukaryota</taxon>
        <taxon>Fungi</taxon>
        <taxon>Fungi incertae sedis</taxon>
        <taxon>Mucoromycota</taxon>
        <taxon>Glomeromycotina</taxon>
        <taxon>Glomeromycetes</taxon>
        <taxon>Glomerales</taxon>
        <taxon>Glomeraceae</taxon>
        <taxon>Rhizophagus</taxon>
    </lineage>
</organism>
<comment type="similarity">
    <text evidence="2 15">Belongs to the methyltransferase TRM13 family.</text>
</comment>
<evidence type="ECO:0000313" key="19">
    <source>
        <dbReference type="Proteomes" id="UP000233469"/>
    </source>
</evidence>
<dbReference type="GO" id="GO:0106050">
    <property type="term" value="F:tRNA 2'-O-methyltransferase activity"/>
    <property type="evidence" value="ECO:0007669"/>
    <property type="project" value="UniProtKB-UniRule"/>
</dbReference>
<dbReference type="AlphaFoldDB" id="A0A2N1P1G0"/>
<dbReference type="InterPro" id="IPR007871">
    <property type="entry name" value="Methyltransferase_TRM13"/>
</dbReference>
<evidence type="ECO:0000256" key="7">
    <source>
        <dbReference type="ARBA" id="ARBA00022691"/>
    </source>
</evidence>
<evidence type="ECO:0000256" key="14">
    <source>
        <dbReference type="ARBA" id="ARBA00049393"/>
    </source>
</evidence>
<evidence type="ECO:0000256" key="3">
    <source>
        <dbReference type="ARBA" id="ARBA00012810"/>
    </source>
</evidence>